<gene>
    <name evidence="1" type="ORF">CHKLHMKO_00695</name>
</gene>
<dbReference type="EMBL" id="CAJHIO010000074">
    <property type="protein sequence ID" value="CAD6494318.1"/>
    <property type="molecule type" value="Genomic_DNA"/>
</dbReference>
<protein>
    <submittedName>
        <fullName evidence="1">Uncharacterized protein</fullName>
    </submittedName>
</protein>
<sequence>MKMQKLEVPLVGDVEEEEARIALAVELYREGKITAKQAADTAKLTLWDFLYELGKRKVSYTNITVEDLQEELDKI</sequence>
<comment type="caution">
    <text evidence="1">The sequence shown here is derived from an EMBL/GenBank/DDBJ whole genome shotgun (WGS) entry which is preliminary data.</text>
</comment>
<dbReference type="Proteomes" id="UP000610373">
    <property type="component" value="Unassembled WGS sequence"/>
</dbReference>
<dbReference type="InterPro" id="IPR005368">
    <property type="entry name" value="UPF0175"/>
</dbReference>
<evidence type="ECO:0000313" key="1">
    <source>
        <dbReference type="EMBL" id="CAD6494318.1"/>
    </source>
</evidence>
<organism evidence="1 2">
    <name type="scientific">Candidatus Argoarchaeum ethanivorans</name>
    <dbReference type="NCBI Taxonomy" id="2608793"/>
    <lineage>
        <taxon>Archaea</taxon>
        <taxon>Methanobacteriati</taxon>
        <taxon>Methanobacteriota</taxon>
        <taxon>Stenosarchaea group</taxon>
        <taxon>Methanomicrobia</taxon>
        <taxon>Methanosarcinales</taxon>
        <taxon>Methanosarcinales incertae sedis</taxon>
        <taxon>GOM Arc I cluster</taxon>
        <taxon>Candidatus Argoarchaeum</taxon>
    </lineage>
</organism>
<accession>A0A811TF09</accession>
<dbReference type="Pfam" id="PF03683">
    <property type="entry name" value="UPF0175"/>
    <property type="match status" value="1"/>
</dbReference>
<dbReference type="AlphaFoldDB" id="A0A811TF09"/>
<name>A0A811TF09_9EURY</name>
<proteinExistence type="predicted"/>
<reference evidence="1" key="1">
    <citation type="submission" date="2020-10" db="EMBL/GenBank/DDBJ databases">
        <authorList>
            <person name="Hahn C.J."/>
            <person name="Laso-Perez R."/>
            <person name="Vulcano F."/>
            <person name="Vaziourakis K.-M."/>
            <person name="Stokke R."/>
            <person name="Steen I.H."/>
            <person name="Teske A."/>
            <person name="Boetius A."/>
            <person name="Liebeke M."/>
            <person name="Amann R."/>
            <person name="Knittel K."/>
        </authorList>
    </citation>
    <scope>NUCLEOTIDE SEQUENCE</scope>
    <source>
        <strain evidence="1">Gfbio:e3339647-f889-4370-9287-4fb5cb688e4c:AG392O15_GoMArc1</strain>
    </source>
</reference>
<evidence type="ECO:0000313" key="2">
    <source>
        <dbReference type="Proteomes" id="UP000610373"/>
    </source>
</evidence>